<feature type="region of interest" description="Disordered" evidence="1">
    <location>
        <begin position="134"/>
        <end position="171"/>
    </location>
</feature>
<sequence>MNGSTERSGGIATDLEFAKGEQTQKEVTVEIHLDPYTSTCEEGSIVEPSHLIQPVLRISFFKESKGDWILNRFSTALEFTFFMGGEMIELESHPDRFGWYQDELKVSFKCLLRNAVTVDSEGVGKSCQVIRGRDKSASSRDMAGKVGNGGATGRSLKPVSTDNSNDETEEGTLSTGFTMKLRGGPGQIGCSAFISDDYDIWDLKGRRDAFLLSGRMSDTLFKLNGDWRIWREGLCRYELMGMRTFIKKFNAGERGFVGKSRGKQIYEERVEQNICKVFEIDHSFSSFENLRSWQEWVVALYAFAPSPISDIIDSVSVSSCSSPGNRESGTVTVTQTPYFTVNSSTVHAATQATRPTPEMADMLEEDLRICDELDEVCAPIRENNLMFLREKIISQHGAYEVIGQKRPVILVGHWLGGLVTMTICNRLPKIKL</sequence>
<evidence type="ECO:0000313" key="2">
    <source>
        <dbReference type="EMBL" id="KAL3690104.1"/>
    </source>
</evidence>
<reference evidence="2 3" key="1">
    <citation type="submission" date="2024-09" db="EMBL/GenBank/DDBJ databases">
        <title>Chromosome-scale assembly of Riccia sorocarpa.</title>
        <authorList>
            <person name="Paukszto L."/>
        </authorList>
    </citation>
    <scope>NUCLEOTIDE SEQUENCE [LARGE SCALE GENOMIC DNA]</scope>
    <source>
        <strain evidence="2">LP-2024</strain>
        <tissue evidence="2">Aerial parts of the thallus</tissue>
    </source>
</reference>
<accession>A0ABD3HI46</accession>
<dbReference type="AlphaFoldDB" id="A0ABD3HI46"/>
<evidence type="ECO:0000256" key="1">
    <source>
        <dbReference type="SAM" id="MobiDB-lite"/>
    </source>
</evidence>
<dbReference type="EMBL" id="JBJQOH010000004">
    <property type="protein sequence ID" value="KAL3690104.1"/>
    <property type="molecule type" value="Genomic_DNA"/>
</dbReference>
<keyword evidence="3" id="KW-1185">Reference proteome</keyword>
<name>A0ABD3HI46_9MARC</name>
<comment type="caution">
    <text evidence="2">The sequence shown here is derived from an EMBL/GenBank/DDBJ whole genome shotgun (WGS) entry which is preliminary data.</text>
</comment>
<evidence type="ECO:0000313" key="3">
    <source>
        <dbReference type="Proteomes" id="UP001633002"/>
    </source>
</evidence>
<proteinExistence type="predicted"/>
<gene>
    <name evidence="2" type="ORF">R1sor_016413</name>
</gene>
<protein>
    <submittedName>
        <fullName evidence="2">Uncharacterized protein</fullName>
    </submittedName>
</protein>
<dbReference type="Proteomes" id="UP001633002">
    <property type="component" value="Unassembled WGS sequence"/>
</dbReference>
<organism evidence="2 3">
    <name type="scientific">Riccia sorocarpa</name>
    <dbReference type="NCBI Taxonomy" id="122646"/>
    <lineage>
        <taxon>Eukaryota</taxon>
        <taxon>Viridiplantae</taxon>
        <taxon>Streptophyta</taxon>
        <taxon>Embryophyta</taxon>
        <taxon>Marchantiophyta</taxon>
        <taxon>Marchantiopsida</taxon>
        <taxon>Marchantiidae</taxon>
        <taxon>Marchantiales</taxon>
        <taxon>Ricciaceae</taxon>
        <taxon>Riccia</taxon>
    </lineage>
</organism>